<keyword evidence="3" id="KW-1185">Reference proteome</keyword>
<name>A0ABR4EU47_9PEZI</name>
<proteinExistence type="predicted"/>
<dbReference type="Pfam" id="PF07883">
    <property type="entry name" value="Cupin_2"/>
    <property type="match status" value="1"/>
</dbReference>
<reference evidence="2 3" key="1">
    <citation type="submission" date="2024-03" db="EMBL/GenBank/DDBJ databases">
        <title>A high-quality draft genome sequence of Diaporthe vaccinii, a causative agent of upright dieback and viscid rot disease in cranberry plants.</title>
        <authorList>
            <person name="Sarrasin M."/>
            <person name="Lang B.F."/>
            <person name="Burger G."/>
        </authorList>
    </citation>
    <scope>NUCLEOTIDE SEQUENCE [LARGE SCALE GENOMIC DNA]</scope>
    <source>
        <strain evidence="2 3">IS7</strain>
    </source>
</reference>
<dbReference type="Gene3D" id="2.60.120.10">
    <property type="entry name" value="Jelly Rolls"/>
    <property type="match status" value="1"/>
</dbReference>
<dbReference type="CDD" id="cd02234">
    <property type="entry name" value="cupin_BLR7677-like"/>
    <property type="match status" value="1"/>
</dbReference>
<dbReference type="PANTHER" id="PTHR38599">
    <property type="entry name" value="CUPIN DOMAIN PROTEIN (AFU_ORTHOLOGUE AFUA_3G13620)"/>
    <property type="match status" value="1"/>
</dbReference>
<sequence length="129" mass="14135">MDGKDDETRSRQRETVKVLYDHTLQNAPGKSIVGLEVTYPPGGFTPPHRHAGATVVARVTEGSILSGMNGDLPRVYETGESFVEMPGCHHTVGENNSREKPGRLVAVFVIDTEAVRKGYENLTVIDEGW</sequence>
<evidence type="ECO:0000313" key="2">
    <source>
        <dbReference type="EMBL" id="KAL2285959.1"/>
    </source>
</evidence>
<organism evidence="2 3">
    <name type="scientific">Diaporthe vaccinii</name>
    <dbReference type="NCBI Taxonomy" id="105482"/>
    <lineage>
        <taxon>Eukaryota</taxon>
        <taxon>Fungi</taxon>
        <taxon>Dikarya</taxon>
        <taxon>Ascomycota</taxon>
        <taxon>Pezizomycotina</taxon>
        <taxon>Sordariomycetes</taxon>
        <taxon>Sordariomycetidae</taxon>
        <taxon>Diaporthales</taxon>
        <taxon>Diaporthaceae</taxon>
        <taxon>Diaporthe</taxon>
        <taxon>Diaporthe eres species complex</taxon>
    </lineage>
</organism>
<dbReference type="EMBL" id="JBAWTH010000026">
    <property type="protein sequence ID" value="KAL2285959.1"/>
    <property type="molecule type" value="Genomic_DNA"/>
</dbReference>
<protein>
    <recommendedName>
        <fullName evidence="1">Cupin type-2 domain-containing protein</fullName>
    </recommendedName>
</protein>
<comment type="caution">
    <text evidence="2">The sequence shown here is derived from an EMBL/GenBank/DDBJ whole genome shotgun (WGS) entry which is preliminary data.</text>
</comment>
<accession>A0ABR4EU47</accession>
<dbReference type="SUPFAM" id="SSF51182">
    <property type="entry name" value="RmlC-like cupins"/>
    <property type="match status" value="1"/>
</dbReference>
<dbReference type="InterPro" id="IPR011051">
    <property type="entry name" value="RmlC_Cupin_sf"/>
</dbReference>
<gene>
    <name evidence="2" type="ORF">FJTKL_07217</name>
</gene>
<dbReference type="PANTHER" id="PTHR38599:SF1">
    <property type="entry name" value="CUPIN DOMAIN PROTEIN (AFU_ORTHOLOGUE AFUA_3G13620)"/>
    <property type="match status" value="1"/>
</dbReference>
<dbReference type="Proteomes" id="UP001600888">
    <property type="component" value="Unassembled WGS sequence"/>
</dbReference>
<dbReference type="InterPro" id="IPR013096">
    <property type="entry name" value="Cupin_2"/>
</dbReference>
<evidence type="ECO:0000259" key="1">
    <source>
        <dbReference type="Pfam" id="PF07883"/>
    </source>
</evidence>
<dbReference type="InterPro" id="IPR014710">
    <property type="entry name" value="RmlC-like_jellyroll"/>
</dbReference>
<feature type="domain" description="Cupin type-2" evidence="1">
    <location>
        <begin position="36"/>
        <end position="108"/>
    </location>
</feature>
<evidence type="ECO:0000313" key="3">
    <source>
        <dbReference type="Proteomes" id="UP001600888"/>
    </source>
</evidence>